<evidence type="ECO:0000313" key="4">
    <source>
        <dbReference type="Proteomes" id="UP001556367"/>
    </source>
</evidence>
<comment type="caution">
    <text evidence="3">The sequence shown here is derived from an EMBL/GenBank/DDBJ whole genome shotgun (WGS) entry which is preliminary data.</text>
</comment>
<keyword evidence="4" id="KW-1185">Reference proteome</keyword>
<sequence>MFTRASPLLLDAVLLNSSWINAALLAVEFSCIAKYFREPRVDKSVYRVLVCASSLFDTVDSVGVFAYVYEHVISSPRTIFPPKHWSIRVMMLASSSSAISEHLFLIYRFWALSRNLYVTSFAILLVLAHAALIVAGFIFVTMLPSSPTGLNMATTFSAAAKCLTASADIFIAIAMVLHLRRVKSPFRNTQSMIRQLSAIAITSGAIAAVTMLVTTILFLMDNVFFNIFFLSSGRIYTLTILANLRMRKEISKRSTIANTFNGQTAGISSIHFHRSLGINADDVPIPLVHVVNEMTGESSLTANDKPKCPPGIGAEPS</sequence>
<feature type="transmembrane region" description="Helical" evidence="1">
    <location>
        <begin position="224"/>
        <end position="244"/>
    </location>
</feature>
<reference evidence="4" key="1">
    <citation type="submission" date="2024-06" db="EMBL/GenBank/DDBJ databases">
        <title>Multi-omics analyses provide insights into the biosynthesis of the anticancer antibiotic pleurotin in Hohenbuehelia grisea.</title>
        <authorList>
            <person name="Weaver J.A."/>
            <person name="Alberti F."/>
        </authorList>
    </citation>
    <scope>NUCLEOTIDE SEQUENCE [LARGE SCALE GENOMIC DNA]</scope>
    <source>
        <strain evidence="4">T-177</strain>
    </source>
</reference>
<dbReference type="EMBL" id="JASNQZ010000002">
    <property type="protein sequence ID" value="KAL0960171.1"/>
    <property type="molecule type" value="Genomic_DNA"/>
</dbReference>
<keyword evidence="1" id="KW-0812">Transmembrane</keyword>
<feature type="transmembrane region" description="Helical" evidence="1">
    <location>
        <begin position="155"/>
        <end position="177"/>
    </location>
</feature>
<dbReference type="Proteomes" id="UP001556367">
    <property type="component" value="Unassembled WGS sequence"/>
</dbReference>
<dbReference type="InterPro" id="IPR045339">
    <property type="entry name" value="DUF6534"/>
</dbReference>
<gene>
    <name evidence="3" type="ORF">HGRIS_011805</name>
</gene>
<evidence type="ECO:0000259" key="2">
    <source>
        <dbReference type="Pfam" id="PF20152"/>
    </source>
</evidence>
<protein>
    <recommendedName>
        <fullName evidence="2">DUF6534 domain-containing protein</fullName>
    </recommendedName>
</protein>
<proteinExistence type="predicted"/>
<evidence type="ECO:0000313" key="3">
    <source>
        <dbReference type="EMBL" id="KAL0960171.1"/>
    </source>
</evidence>
<dbReference type="Pfam" id="PF20152">
    <property type="entry name" value="DUF6534"/>
    <property type="match status" value="1"/>
</dbReference>
<feature type="transmembrane region" description="Helical" evidence="1">
    <location>
        <begin position="122"/>
        <end position="143"/>
    </location>
</feature>
<keyword evidence="1" id="KW-0472">Membrane</keyword>
<feature type="transmembrane region" description="Helical" evidence="1">
    <location>
        <begin position="198"/>
        <end position="218"/>
    </location>
</feature>
<name>A0ABR3JXB6_9AGAR</name>
<feature type="domain" description="DUF6534" evidence="2">
    <location>
        <begin position="165"/>
        <end position="248"/>
    </location>
</feature>
<organism evidence="3 4">
    <name type="scientific">Hohenbuehelia grisea</name>
    <dbReference type="NCBI Taxonomy" id="104357"/>
    <lineage>
        <taxon>Eukaryota</taxon>
        <taxon>Fungi</taxon>
        <taxon>Dikarya</taxon>
        <taxon>Basidiomycota</taxon>
        <taxon>Agaricomycotina</taxon>
        <taxon>Agaricomycetes</taxon>
        <taxon>Agaricomycetidae</taxon>
        <taxon>Agaricales</taxon>
        <taxon>Pleurotineae</taxon>
        <taxon>Pleurotaceae</taxon>
        <taxon>Hohenbuehelia</taxon>
    </lineage>
</organism>
<keyword evidence="1" id="KW-1133">Transmembrane helix</keyword>
<feature type="transmembrane region" description="Helical" evidence="1">
    <location>
        <begin position="89"/>
        <end position="110"/>
    </location>
</feature>
<evidence type="ECO:0000256" key="1">
    <source>
        <dbReference type="SAM" id="Phobius"/>
    </source>
</evidence>
<accession>A0ABR3JXB6</accession>